<dbReference type="CDD" id="cd00568">
    <property type="entry name" value="TPP_enzymes"/>
    <property type="match status" value="1"/>
</dbReference>
<sequence length="559" mass="61307">MSEESGKEVREIIVDIMKNEGVEYAFGHTGAQIRFLWDSIDRDEQVNVVFNKQEGNAVYMAMGHYQQSGKVGVVLGTTGPGVQNMVAGIASAHLDSIPMVIIGSMVPSYSAGKNALQDSSGRGRAVDQLQIFQACTKSAMLAMTPGEIPTIFREAFRVAKSGRPGPVYVDVPGDYWQHKVDYQSLAAETYKCISPLAADLVQTEHIMSRLYAAQKPVIVIGEGAFEGGNIRQQIRDFIDQTGIPFAVSPLAKDYVDEIDLLCLGALRVTGGNRYLYQCLKAADFVLSLGNRFEQWEWDWMSDKKTVLPNAVIAHIDPDEDEIGRVFSAEYSMRTSASGFFTAAQSFLTLNSRHPKHDEFARECDAALSFVRKVYEDNGGLHPKNLIKVAQDVLPDDACILCDTGNIGSLVITQLKTSLTQRFFHAQRNSPMGYSLPASMGAALEHQGPVVSFIGDGSFNMTSNELALLLNIQSKIIIIIANDGSSGAIRDGNLRDFNSTTVSEHENPAYAEMAKSYNMKGFTVNNEHEFSEALLQSLEGTQSVIIDAVFGDMSGMWEEQ</sequence>
<dbReference type="SUPFAM" id="SSF52467">
    <property type="entry name" value="DHS-like NAD/FAD-binding domain"/>
    <property type="match status" value="1"/>
</dbReference>
<evidence type="ECO:0000256" key="2">
    <source>
        <dbReference type="ARBA" id="ARBA00023052"/>
    </source>
</evidence>
<proteinExistence type="inferred from homology"/>
<dbReference type="PANTHER" id="PTHR18968">
    <property type="entry name" value="THIAMINE PYROPHOSPHATE ENZYMES"/>
    <property type="match status" value="1"/>
</dbReference>
<evidence type="ECO:0000259" key="5">
    <source>
        <dbReference type="Pfam" id="PF02775"/>
    </source>
</evidence>
<dbReference type="GO" id="GO:0003984">
    <property type="term" value="F:acetolactate synthase activity"/>
    <property type="evidence" value="ECO:0007669"/>
    <property type="project" value="TreeGrafter"/>
</dbReference>
<reference evidence="7 8" key="1">
    <citation type="submission" date="2018-11" db="EMBL/GenBank/DDBJ databases">
        <title>Genomic Encyclopedia of Type Strains, Phase IV (KMG-IV): sequencing the most valuable type-strain genomes for metagenomic binning, comparative biology and taxonomic classification.</title>
        <authorList>
            <person name="Goeker M."/>
        </authorList>
    </citation>
    <scope>NUCLEOTIDE SEQUENCE [LARGE SCALE GENOMIC DNA]</scope>
    <source>
        <strain evidence="7 8">DSM 100316</strain>
    </source>
</reference>
<comment type="caution">
    <text evidence="7">The sequence shown here is derived from an EMBL/GenBank/DDBJ whole genome shotgun (WGS) entry which is preliminary data.</text>
</comment>
<dbReference type="InterPro" id="IPR029035">
    <property type="entry name" value="DHS-like_NAD/FAD-binding_dom"/>
</dbReference>
<dbReference type="Pfam" id="PF02775">
    <property type="entry name" value="TPP_enzyme_C"/>
    <property type="match status" value="1"/>
</dbReference>
<evidence type="ECO:0000256" key="3">
    <source>
        <dbReference type="RuleBase" id="RU362132"/>
    </source>
</evidence>
<dbReference type="SUPFAM" id="SSF52518">
    <property type="entry name" value="Thiamin diphosphate-binding fold (THDP-binding)"/>
    <property type="match status" value="2"/>
</dbReference>
<organism evidence="7 8">
    <name type="scientific">Sinobacterium caligoides</name>
    <dbReference type="NCBI Taxonomy" id="933926"/>
    <lineage>
        <taxon>Bacteria</taxon>
        <taxon>Pseudomonadati</taxon>
        <taxon>Pseudomonadota</taxon>
        <taxon>Gammaproteobacteria</taxon>
        <taxon>Cellvibrionales</taxon>
        <taxon>Spongiibacteraceae</taxon>
        <taxon>Sinobacterium</taxon>
    </lineage>
</organism>
<accession>A0A3N2DZ34</accession>
<dbReference type="Gene3D" id="3.40.50.970">
    <property type="match status" value="2"/>
</dbReference>
<dbReference type="Proteomes" id="UP000275394">
    <property type="component" value="Unassembled WGS sequence"/>
</dbReference>
<gene>
    <name evidence="7" type="ORF">EDC56_0592</name>
</gene>
<dbReference type="Pfam" id="PF02776">
    <property type="entry name" value="TPP_enzyme_N"/>
    <property type="match status" value="1"/>
</dbReference>
<evidence type="ECO:0000256" key="1">
    <source>
        <dbReference type="ARBA" id="ARBA00007812"/>
    </source>
</evidence>
<dbReference type="InterPro" id="IPR012000">
    <property type="entry name" value="Thiamin_PyroP_enz_cen_dom"/>
</dbReference>
<dbReference type="GO" id="GO:0030976">
    <property type="term" value="F:thiamine pyrophosphate binding"/>
    <property type="evidence" value="ECO:0007669"/>
    <property type="project" value="InterPro"/>
</dbReference>
<feature type="domain" description="Thiamine pyrophosphate enzyme N-terminal TPP-binding" evidence="6">
    <location>
        <begin position="8"/>
        <end position="118"/>
    </location>
</feature>
<feature type="domain" description="Thiamine pyrophosphate enzyme TPP-binding" evidence="5">
    <location>
        <begin position="402"/>
        <end position="546"/>
    </location>
</feature>
<feature type="domain" description="Thiamine pyrophosphate enzyme central" evidence="4">
    <location>
        <begin position="204"/>
        <end position="337"/>
    </location>
</feature>
<keyword evidence="2 3" id="KW-0786">Thiamine pyrophosphate</keyword>
<dbReference type="GO" id="GO:0005948">
    <property type="term" value="C:acetolactate synthase complex"/>
    <property type="evidence" value="ECO:0007669"/>
    <property type="project" value="TreeGrafter"/>
</dbReference>
<evidence type="ECO:0000259" key="4">
    <source>
        <dbReference type="Pfam" id="PF00205"/>
    </source>
</evidence>
<evidence type="ECO:0000313" key="8">
    <source>
        <dbReference type="Proteomes" id="UP000275394"/>
    </source>
</evidence>
<dbReference type="GO" id="GO:0009097">
    <property type="term" value="P:isoleucine biosynthetic process"/>
    <property type="evidence" value="ECO:0007669"/>
    <property type="project" value="TreeGrafter"/>
</dbReference>
<evidence type="ECO:0000259" key="6">
    <source>
        <dbReference type="Pfam" id="PF02776"/>
    </source>
</evidence>
<dbReference type="GO" id="GO:0000287">
    <property type="term" value="F:magnesium ion binding"/>
    <property type="evidence" value="ECO:0007669"/>
    <property type="project" value="InterPro"/>
</dbReference>
<dbReference type="GO" id="GO:0009099">
    <property type="term" value="P:L-valine biosynthetic process"/>
    <property type="evidence" value="ECO:0007669"/>
    <property type="project" value="TreeGrafter"/>
</dbReference>
<dbReference type="InterPro" id="IPR029061">
    <property type="entry name" value="THDP-binding"/>
</dbReference>
<evidence type="ECO:0000313" key="7">
    <source>
        <dbReference type="EMBL" id="ROS05070.1"/>
    </source>
</evidence>
<protein>
    <submittedName>
        <fullName evidence="7">Thiamine pyrophosphate-dependent acetolactate synthase large subunit-like protein</fullName>
    </submittedName>
</protein>
<dbReference type="InterPro" id="IPR012001">
    <property type="entry name" value="Thiamin_PyroP_enz_TPP-bd_dom"/>
</dbReference>
<dbReference type="PANTHER" id="PTHR18968:SF13">
    <property type="entry name" value="ACETOLACTATE SYNTHASE CATALYTIC SUBUNIT, MITOCHONDRIAL"/>
    <property type="match status" value="1"/>
</dbReference>
<dbReference type="Gene3D" id="3.40.50.1220">
    <property type="entry name" value="TPP-binding domain"/>
    <property type="match status" value="1"/>
</dbReference>
<dbReference type="InterPro" id="IPR011766">
    <property type="entry name" value="TPP_enzyme_TPP-bd"/>
</dbReference>
<dbReference type="EMBL" id="RKHR01000003">
    <property type="protein sequence ID" value="ROS05070.1"/>
    <property type="molecule type" value="Genomic_DNA"/>
</dbReference>
<dbReference type="Pfam" id="PF00205">
    <property type="entry name" value="TPP_enzyme_M"/>
    <property type="match status" value="1"/>
</dbReference>
<keyword evidence="8" id="KW-1185">Reference proteome</keyword>
<name>A0A3N2DZ34_9GAMM</name>
<dbReference type="RefSeq" id="WP_162844060.1">
    <property type="nucleotide sequence ID" value="NZ_RKHR01000003.1"/>
</dbReference>
<comment type="similarity">
    <text evidence="1 3">Belongs to the TPP enzyme family.</text>
</comment>
<dbReference type="CDD" id="cd07035">
    <property type="entry name" value="TPP_PYR_POX_like"/>
    <property type="match status" value="1"/>
</dbReference>
<dbReference type="InterPro" id="IPR045229">
    <property type="entry name" value="TPP_enz"/>
</dbReference>
<dbReference type="GO" id="GO:0050660">
    <property type="term" value="F:flavin adenine dinucleotide binding"/>
    <property type="evidence" value="ECO:0007669"/>
    <property type="project" value="TreeGrafter"/>
</dbReference>
<dbReference type="AlphaFoldDB" id="A0A3N2DZ34"/>
<dbReference type="FunFam" id="3.40.50.970:FF:000007">
    <property type="entry name" value="Acetolactate synthase"/>
    <property type="match status" value="1"/>
</dbReference>